<dbReference type="STRING" id="106370.Francci3_4136"/>
<dbReference type="HOGENOM" id="CLU_144131_0_0_11"/>
<dbReference type="OrthoDB" id="9130903at2"/>
<evidence type="ECO:0000313" key="3">
    <source>
        <dbReference type="Proteomes" id="UP000001937"/>
    </source>
</evidence>
<dbReference type="AlphaFoldDB" id="Q2J5F8"/>
<dbReference type="Proteomes" id="UP000001937">
    <property type="component" value="Chromosome"/>
</dbReference>
<dbReference type="CDD" id="cd00531">
    <property type="entry name" value="NTF2_like"/>
    <property type="match status" value="1"/>
</dbReference>
<organism evidence="2 3">
    <name type="scientific">Frankia casuarinae (strain DSM 45818 / CECT 9043 / HFP020203 / CcI3)</name>
    <dbReference type="NCBI Taxonomy" id="106370"/>
    <lineage>
        <taxon>Bacteria</taxon>
        <taxon>Bacillati</taxon>
        <taxon>Actinomycetota</taxon>
        <taxon>Actinomycetes</taxon>
        <taxon>Frankiales</taxon>
        <taxon>Frankiaceae</taxon>
        <taxon>Frankia</taxon>
    </lineage>
</organism>
<dbReference type="Pfam" id="PF13577">
    <property type="entry name" value="SnoaL_4"/>
    <property type="match status" value="1"/>
</dbReference>
<evidence type="ECO:0000313" key="2">
    <source>
        <dbReference type="EMBL" id="ABD13484.1"/>
    </source>
</evidence>
<feature type="domain" description="SnoaL-like" evidence="1">
    <location>
        <begin position="14"/>
        <end position="143"/>
    </location>
</feature>
<accession>Q2J5F8</accession>
<reference evidence="2 3" key="1">
    <citation type="journal article" date="2007" name="Genome Res.">
        <title>Genome characteristics of facultatively symbiotic Frankia sp. strains reflect host range and host plant biogeography.</title>
        <authorList>
            <person name="Normand P."/>
            <person name="Lapierre P."/>
            <person name="Tisa L.S."/>
            <person name="Gogarten J.P."/>
            <person name="Alloisio N."/>
            <person name="Bagnarol E."/>
            <person name="Bassi C.A."/>
            <person name="Berry A.M."/>
            <person name="Bickhart D.M."/>
            <person name="Choisne N."/>
            <person name="Couloux A."/>
            <person name="Cournoyer B."/>
            <person name="Cruveiller S."/>
            <person name="Daubin V."/>
            <person name="Demange N."/>
            <person name="Francino M.P."/>
            <person name="Goltsman E."/>
            <person name="Huang Y."/>
            <person name="Kopp O.R."/>
            <person name="Labarre L."/>
            <person name="Lapidus A."/>
            <person name="Lavire C."/>
            <person name="Marechal J."/>
            <person name="Martinez M."/>
            <person name="Mastronunzio J.E."/>
            <person name="Mullin B.C."/>
            <person name="Niemann J."/>
            <person name="Pujic P."/>
            <person name="Rawnsley T."/>
            <person name="Rouy Z."/>
            <person name="Schenowitz C."/>
            <person name="Sellstedt A."/>
            <person name="Tavares F."/>
            <person name="Tomkins J.P."/>
            <person name="Vallenet D."/>
            <person name="Valverde C."/>
            <person name="Wall L.G."/>
            <person name="Wang Y."/>
            <person name="Medigue C."/>
            <person name="Benson D.R."/>
        </authorList>
    </citation>
    <scope>NUCLEOTIDE SEQUENCE [LARGE SCALE GENOMIC DNA]</scope>
    <source>
        <strain evidence="3">DSM 45818 / CECT 9043 / CcI3</strain>
    </source>
</reference>
<protein>
    <recommendedName>
        <fullName evidence="1">SnoaL-like domain-containing protein</fullName>
    </recommendedName>
</protein>
<dbReference type="SUPFAM" id="SSF54427">
    <property type="entry name" value="NTF2-like"/>
    <property type="match status" value="1"/>
</dbReference>
<evidence type="ECO:0000259" key="1">
    <source>
        <dbReference type="Pfam" id="PF13577"/>
    </source>
</evidence>
<proteinExistence type="predicted"/>
<sequence>MTVSSELLTSVPSAEIYHEILQFYAAQMSLLDGADPDPDGWVRTFTADAVLDSNLQDAPDIGHVAILGSLRDGVARIHAAGPLDIRHWLGMLDVRWQPDGSVRARSYAFPTVTPYGGPLALRGHVRCFDHLVRGVDGWRVCHRYLAADSEPR</sequence>
<keyword evidence="3" id="KW-1185">Reference proteome</keyword>
<dbReference type="EMBL" id="CP000249">
    <property type="protein sequence ID" value="ABD13484.1"/>
    <property type="molecule type" value="Genomic_DNA"/>
</dbReference>
<gene>
    <name evidence="2" type="ordered locus">Francci3_4136</name>
</gene>
<dbReference type="InterPro" id="IPR037401">
    <property type="entry name" value="SnoaL-like"/>
</dbReference>
<dbReference type="KEGG" id="fra:Francci3_4136"/>
<dbReference type="Gene3D" id="3.10.450.50">
    <property type="match status" value="1"/>
</dbReference>
<dbReference type="eggNOG" id="COG5517">
    <property type="taxonomic scope" value="Bacteria"/>
</dbReference>
<dbReference type="InterPro" id="IPR032710">
    <property type="entry name" value="NTF2-like_dom_sf"/>
</dbReference>
<name>Q2J5F8_FRACC</name>
<dbReference type="PhylomeDB" id="Q2J5F8"/>